<comment type="caution">
    <text evidence="1">The sequence shown here is derived from an EMBL/GenBank/DDBJ whole genome shotgun (WGS) entry which is preliminary data.</text>
</comment>
<organism evidence="1 2">
    <name type="scientific">Malaciobacter canalis</name>
    <dbReference type="NCBI Taxonomy" id="1912871"/>
    <lineage>
        <taxon>Bacteria</taxon>
        <taxon>Pseudomonadati</taxon>
        <taxon>Campylobacterota</taxon>
        <taxon>Epsilonproteobacteria</taxon>
        <taxon>Campylobacterales</taxon>
        <taxon>Arcobacteraceae</taxon>
        <taxon>Malaciobacter</taxon>
    </lineage>
</organism>
<dbReference type="Proteomes" id="UP000221384">
    <property type="component" value="Unassembled WGS sequence"/>
</dbReference>
<proteinExistence type="predicted"/>
<gene>
    <name evidence="1" type="ORF">CPG37_01440</name>
</gene>
<protein>
    <submittedName>
        <fullName evidence="1">Uncharacterized protein</fullName>
    </submittedName>
</protein>
<accession>A0ABX4LT67</accession>
<name>A0ABX4LT67_9BACT</name>
<sequence>MNDNKRLASAITLSTIIKWKLSFLLDNDICPWEGNNTDLGERDALEQLLADSTSMVEEEFEEKYLLEIARLKRRIEGKIFSVADNDDYYESFSNTIIEILSLINPKNLYDFDDAE</sequence>
<reference evidence="1 2" key="1">
    <citation type="submission" date="2017-09" db="EMBL/GenBank/DDBJ databases">
        <authorList>
            <person name="Perez-Cataluna A."/>
            <person name="Figueras M.J."/>
            <person name="Salas-Masso N."/>
        </authorList>
    </citation>
    <scope>NUCLEOTIDE SEQUENCE [LARGE SCALE GENOMIC DNA]</scope>
    <source>
        <strain evidence="1 2">F138-33</strain>
    </source>
</reference>
<evidence type="ECO:0000313" key="1">
    <source>
        <dbReference type="EMBL" id="PHO11135.1"/>
    </source>
</evidence>
<evidence type="ECO:0000313" key="2">
    <source>
        <dbReference type="Proteomes" id="UP000221384"/>
    </source>
</evidence>
<dbReference type="EMBL" id="NWVW01000001">
    <property type="protein sequence ID" value="PHO11135.1"/>
    <property type="molecule type" value="Genomic_DNA"/>
</dbReference>
<keyword evidence="2" id="KW-1185">Reference proteome</keyword>
<dbReference type="RefSeq" id="WP_099333469.1">
    <property type="nucleotide sequence ID" value="NZ_CP042812.1"/>
</dbReference>